<gene>
    <name evidence="2" type="ORF">SNEC2469_LOCUS28605</name>
</gene>
<evidence type="ECO:0000313" key="2">
    <source>
        <dbReference type="EMBL" id="CAE7876762.1"/>
    </source>
</evidence>
<feature type="compositionally biased region" description="Basic and acidic residues" evidence="1">
    <location>
        <begin position="31"/>
        <end position="44"/>
    </location>
</feature>
<feature type="region of interest" description="Disordered" evidence="1">
    <location>
        <begin position="1"/>
        <end position="94"/>
    </location>
</feature>
<proteinExistence type="predicted"/>
<dbReference type="Proteomes" id="UP000601435">
    <property type="component" value="Unassembled WGS sequence"/>
</dbReference>
<accession>A0A813AQ07</accession>
<sequence length="221" mass="24016">MQDIDEGRRLLMASHDADDAEAISCSGASGHSRDMQKELDEWRQQRARQGKAKESTLERSFTAITPKKMQRRIPLSPRCSSVDSSSTTVQERDMRKELQSWKEARARQSRGKENLLSQPCRGVKSQRPRATDMRRASSPASPTDPGCFMGSPGLGGSAVAAAIAALEPPLLLAPPPSPTARTYSNCPGLRDLTLQPSVLHAAVLAAFSVPEEFSSQSSIQN</sequence>
<dbReference type="AlphaFoldDB" id="A0A813AQ07"/>
<evidence type="ECO:0000256" key="1">
    <source>
        <dbReference type="SAM" id="MobiDB-lite"/>
    </source>
</evidence>
<dbReference type="EMBL" id="CAJNJA010062542">
    <property type="protein sequence ID" value="CAE7876762.1"/>
    <property type="molecule type" value="Genomic_DNA"/>
</dbReference>
<evidence type="ECO:0000313" key="3">
    <source>
        <dbReference type="Proteomes" id="UP000601435"/>
    </source>
</evidence>
<keyword evidence="3" id="KW-1185">Reference proteome</keyword>
<feature type="compositionally biased region" description="Polar residues" evidence="1">
    <location>
        <begin position="78"/>
        <end position="89"/>
    </location>
</feature>
<name>A0A813AQ07_9DINO</name>
<organism evidence="2 3">
    <name type="scientific">Symbiodinium necroappetens</name>
    <dbReference type="NCBI Taxonomy" id="1628268"/>
    <lineage>
        <taxon>Eukaryota</taxon>
        <taxon>Sar</taxon>
        <taxon>Alveolata</taxon>
        <taxon>Dinophyceae</taxon>
        <taxon>Suessiales</taxon>
        <taxon>Symbiodiniaceae</taxon>
        <taxon>Symbiodinium</taxon>
    </lineage>
</organism>
<comment type="caution">
    <text evidence="2">The sequence shown here is derived from an EMBL/GenBank/DDBJ whole genome shotgun (WGS) entry which is preliminary data.</text>
</comment>
<dbReference type="OrthoDB" id="431772at2759"/>
<feature type="non-terminal residue" evidence="2">
    <location>
        <position position="1"/>
    </location>
</feature>
<protein>
    <submittedName>
        <fullName evidence="2">Uncharacterized protein</fullName>
    </submittedName>
</protein>
<feature type="region of interest" description="Disordered" evidence="1">
    <location>
        <begin position="120"/>
        <end position="144"/>
    </location>
</feature>
<reference evidence="2" key="1">
    <citation type="submission" date="2021-02" db="EMBL/GenBank/DDBJ databases">
        <authorList>
            <person name="Dougan E. K."/>
            <person name="Rhodes N."/>
            <person name="Thang M."/>
            <person name="Chan C."/>
        </authorList>
    </citation>
    <scope>NUCLEOTIDE SEQUENCE</scope>
</reference>